<sequence>MKKNNLLTTLALLMLLSPIAASAQSLSALQEKVSAVMQMDHRTDAELARDADRDPIAALEFIGLKDNMTVIEFLPADQAYYSKILGPVLVDNGHLMVIDSQATFDNWGDWTEMDMFKMTHQVAIENQYSSSAGRYIPGDIEFGVSSADMFLHFREYHNFNVEDNARINAKVFDTLKSGGTYVVVDHTRRHMQEETGATGRREDPVSVILQVQAAGFVLDRVSDMFFEASDDLTQEVGRIPNMTDRFFLVFKKP</sequence>
<dbReference type="SUPFAM" id="SSF53335">
    <property type="entry name" value="S-adenosyl-L-methionine-dependent methyltransferases"/>
    <property type="match status" value="1"/>
</dbReference>
<dbReference type="InterPro" id="IPR029063">
    <property type="entry name" value="SAM-dependent_MTases_sf"/>
</dbReference>
<evidence type="ECO:0000313" key="3">
    <source>
        <dbReference type="Proteomes" id="UP000218327"/>
    </source>
</evidence>
<proteinExistence type="predicted"/>
<accession>A0A2A5AUX6</accession>
<dbReference type="GO" id="GO:0008168">
    <property type="term" value="F:methyltransferase activity"/>
    <property type="evidence" value="ECO:0007669"/>
    <property type="project" value="UniProtKB-KW"/>
</dbReference>
<feature type="chain" id="PRO_5013241037" evidence="1">
    <location>
        <begin position="24"/>
        <end position="253"/>
    </location>
</feature>
<organism evidence="2 3">
    <name type="scientific">SAR86 cluster bacterium</name>
    <dbReference type="NCBI Taxonomy" id="2030880"/>
    <lineage>
        <taxon>Bacteria</taxon>
        <taxon>Pseudomonadati</taxon>
        <taxon>Pseudomonadota</taxon>
        <taxon>Gammaproteobacteria</taxon>
        <taxon>SAR86 cluster</taxon>
    </lineage>
</organism>
<dbReference type="GO" id="GO:0032259">
    <property type="term" value="P:methylation"/>
    <property type="evidence" value="ECO:0007669"/>
    <property type="project" value="UniProtKB-KW"/>
</dbReference>
<dbReference type="EMBL" id="NVVJ01000045">
    <property type="protein sequence ID" value="PCJ23059.1"/>
    <property type="molecule type" value="Genomic_DNA"/>
</dbReference>
<dbReference type="AlphaFoldDB" id="A0A2A5AUX6"/>
<reference evidence="3" key="1">
    <citation type="submission" date="2017-08" db="EMBL/GenBank/DDBJ databases">
        <title>A dynamic microbial community with high functional redundancy inhabits the cold, oxic subseafloor aquifer.</title>
        <authorList>
            <person name="Tully B.J."/>
            <person name="Wheat C.G."/>
            <person name="Glazer B.T."/>
            <person name="Huber J.A."/>
        </authorList>
    </citation>
    <scope>NUCLEOTIDE SEQUENCE [LARGE SCALE GENOMIC DNA]</scope>
</reference>
<dbReference type="Proteomes" id="UP000218327">
    <property type="component" value="Unassembled WGS sequence"/>
</dbReference>
<keyword evidence="2" id="KW-0808">Transferase</keyword>
<evidence type="ECO:0000256" key="1">
    <source>
        <dbReference type="SAM" id="SignalP"/>
    </source>
</evidence>
<feature type="signal peptide" evidence="1">
    <location>
        <begin position="1"/>
        <end position="23"/>
    </location>
</feature>
<dbReference type="Gene3D" id="3.40.50.150">
    <property type="entry name" value="Vaccinia Virus protein VP39"/>
    <property type="match status" value="1"/>
</dbReference>
<protein>
    <submittedName>
        <fullName evidence="2">Methyltransferase</fullName>
    </submittedName>
</protein>
<gene>
    <name evidence="2" type="ORF">COA96_12725</name>
</gene>
<name>A0A2A5AUX6_9GAMM</name>
<keyword evidence="2" id="KW-0489">Methyltransferase</keyword>
<comment type="caution">
    <text evidence="2">The sequence shown here is derived from an EMBL/GenBank/DDBJ whole genome shotgun (WGS) entry which is preliminary data.</text>
</comment>
<keyword evidence="1" id="KW-0732">Signal</keyword>
<evidence type="ECO:0000313" key="2">
    <source>
        <dbReference type="EMBL" id="PCJ23059.1"/>
    </source>
</evidence>